<dbReference type="AlphaFoldDB" id="D1CTC8"/>
<protein>
    <submittedName>
        <fullName evidence="1">Uncharacterized protein</fullName>
    </submittedName>
</protein>
<reference evidence="1" key="1">
    <citation type="submission" date="2006-02" db="EMBL/GenBank/DDBJ databases">
        <title>Sampling the accessory genome of the Sinorhizobium genus by suppressive subtractive hybridization.</title>
        <authorList>
            <person name="Moulin L."/>
            <person name="Ghazoui Z."/>
            <person name="Young P."/>
        </authorList>
    </citation>
    <scope>NUCLEOTIDE SEQUENCE</scope>
    <source>
        <strain evidence="1">LMG21331</strain>
    </source>
</reference>
<sequence length="165" mass="18873">PGALDELLKELSEVEEIMNFGVGANGEKVKDSREGEEQVLRFFAFRERSADYKNNLREFLDEFMETNAESSVDDVKARRLHFLDALEKCKVVFGGELFVDMNKARRRQGMVYYDLLMQTLVAHSKENLEKHRVGIVEAYKELCASPDFKKATSGGLQMKASIARR</sequence>
<feature type="non-terminal residue" evidence="1">
    <location>
        <position position="1"/>
    </location>
</feature>
<feature type="non-terminal residue" evidence="1">
    <location>
        <position position="165"/>
    </location>
</feature>
<dbReference type="EMBL" id="DQ403556">
    <property type="protein sequence ID" value="ABD75082.1"/>
    <property type="molecule type" value="Genomic_DNA"/>
</dbReference>
<name>D1CTC8_ENSAD</name>
<evidence type="ECO:0000313" key="1">
    <source>
        <dbReference type="EMBL" id="ABD75082.1"/>
    </source>
</evidence>
<organism evidence="1">
    <name type="scientific">Ensifer adhaerens</name>
    <name type="common">Sinorhizobium morelense</name>
    <dbReference type="NCBI Taxonomy" id="106592"/>
    <lineage>
        <taxon>Bacteria</taxon>
        <taxon>Pseudomonadati</taxon>
        <taxon>Pseudomonadota</taxon>
        <taxon>Alphaproteobacteria</taxon>
        <taxon>Hyphomicrobiales</taxon>
        <taxon>Rhizobiaceae</taxon>
        <taxon>Sinorhizobium/Ensifer group</taxon>
        <taxon>Ensifer</taxon>
    </lineage>
</organism>
<accession>D1CTC8</accession>
<proteinExistence type="predicted"/>